<protein>
    <submittedName>
        <fullName evidence="2">Uncharacterized protein</fullName>
    </submittedName>
</protein>
<proteinExistence type="predicted"/>
<keyword evidence="3" id="KW-1185">Reference proteome</keyword>
<name>A0ABN7PM67_TIMPD</name>
<gene>
    <name evidence="2" type="ORF">TPAB3V08_LOCUS13564</name>
</gene>
<comment type="caution">
    <text evidence="2">The sequence shown here is derived from an EMBL/GenBank/DDBJ whole genome shotgun (WGS) entry which is preliminary data.</text>
</comment>
<reference evidence="2" key="1">
    <citation type="submission" date="2021-03" db="EMBL/GenBank/DDBJ databases">
        <authorList>
            <person name="Tran Van P."/>
        </authorList>
    </citation>
    <scope>NUCLEOTIDE SEQUENCE</scope>
</reference>
<accession>A0ABN7PM67</accession>
<sequence length="25" mass="2902">MTRTTTYRSYVSPSIKTSGLRNRLL</sequence>
<evidence type="ECO:0000256" key="1">
    <source>
        <dbReference type="SAM" id="MobiDB-lite"/>
    </source>
</evidence>
<dbReference type="Proteomes" id="UP001153148">
    <property type="component" value="Unassembled WGS sequence"/>
</dbReference>
<organism evidence="2 3">
    <name type="scientific">Timema podura</name>
    <name type="common">Walking stick</name>
    <dbReference type="NCBI Taxonomy" id="61482"/>
    <lineage>
        <taxon>Eukaryota</taxon>
        <taxon>Metazoa</taxon>
        <taxon>Ecdysozoa</taxon>
        <taxon>Arthropoda</taxon>
        <taxon>Hexapoda</taxon>
        <taxon>Insecta</taxon>
        <taxon>Pterygota</taxon>
        <taxon>Neoptera</taxon>
        <taxon>Polyneoptera</taxon>
        <taxon>Phasmatodea</taxon>
        <taxon>Timematodea</taxon>
        <taxon>Timematoidea</taxon>
        <taxon>Timematidae</taxon>
        <taxon>Timema</taxon>
    </lineage>
</organism>
<dbReference type="EMBL" id="CAJPIN010056590">
    <property type="protein sequence ID" value="CAG2066621.1"/>
    <property type="molecule type" value="Genomic_DNA"/>
</dbReference>
<evidence type="ECO:0000313" key="3">
    <source>
        <dbReference type="Proteomes" id="UP001153148"/>
    </source>
</evidence>
<evidence type="ECO:0000313" key="2">
    <source>
        <dbReference type="EMBL" id="CAG2066621.1"/>
    </source>
</evidence>
<feature type="region of interest" description="Disordered" evidence="1">
    <location>
        <begin position="1"/>
        <end position="25"/>
    </location>
</feature>